<dbReference type="GO" id="GO:0005783">
    <property type="term" value="C:endoplasmic reticulum"/>
    <property type="evidence" value="ECO:0007669"/>
    <property type="project" value="TreeGrafter"/>
</dbReference>
<comment type="similarity">
    <text evidence="2">Belongs to the CDC50/LEM3 family.</text>
</comment>
<comment type="subcellular location">
    <subcellularLocation>
        <location evidence="1">Membrane</location>
        <topology evidence="1">Multi-pass membrane protein</topology>
    </subcellularLocation>
</comment>
<evidence type="ECO:0000256" key="1">
    <source>
        <dbReference type="ARBA" id="ARBA00004141"/>
    </source>
</evidence>
<dbReference type="Pfam" id="PF03381">
    <property type="entry name" value="CDC50"/>
    <property type="match status" value="1"/>
</dbReference>
<sequence>MALPSAIFTIALLLIATGIGLLSIIRTGYSKEHIIDYTDCIKEYSDDNITCKDYRKKERDTCVCFYDFNLTEDFDGKVIIYYELESYNQLRSDYVNSKDDSQLQGILNTIPSENCEPYRYNEDKKPIAPCGIIADTIFNDTFSILDNSDNTNVNYKLSGMLTDADKLGFRNPENITEAQNYFAKPKNWRKSIWELDLNNIENNGFQNEMFIGWMKTDWKRKPRGLLTRDLPSGDYSLRVAYHYPPSMYDGRRKVIIESTSTSVNIVLAVVGSIMIVLGLTALIVMIYFMRKPVKGTHTPEANVTIINPKNNSSADADSPEEIRLTADK</sequence>
<dbReference type="AlphaFoldDB" id="A0A8J9U4F5"/>
<evidence type="ECO:0000313" key="9">
    <source>
        <dbReference type="Proteomes" id="UP000838878"/>
    </source>
</evidence>
<gene>
    <name evidence="8" type="ORF">BINO364_LOCUS847</name>
</gene>
<feature type="compositionally biased region" description="Polar residues" evidence="6">
    <location>
        <begin position="304"/>
        <end position="315"/>
    </location>
</feature>
<dbReference type="OrthoDB" id="340608at2759"/>
<evidence type="ECO:0000256" key="7">
    <source>
        <dbReference type="SAM" id="Phobius"/>
    </source>
</evidence>
<keyword evidence="3 7" id="KW-0812">Transmembrane</keyword>
<reference evidence="8" key="1">
    <citation type="submission" date="2021-12" db="EMBL/GenBank/DDBJ databases">
        <authorList>
            <person name="Martin H S."/>
        </authorList>
    </citation>
    <scope>NUCLEOTIDE SEQUENCE</scope>
</reference>
<accession>A0A8J9U4F5</accession>
<evidence type="ECO:0000256" key="2">
    <source>
        <dbReference type="ARBA" id="ARBA00009457"/>
    </source>
</evidence>
<dbReference type="GO" id="GO:0005886">
    <property type="term" value="C:plasma membrane"/>
    <property type="evidence" value="ECO:0007669"/>
    <property type="project" value="TreeGrafter"/>
</dbReference>
<organism evidence="8 9">
    <name type="scientific">Brenthis ino</name>
    <name type="common">lesser marbled fritillary</name>
    <dbReference type="NCBI Taxonomy" id="405034"/>
    <lineage>
        <taxon>Eukaryota</taxon>
        <taxon>Metazoa</taxon>
        <taxon>Ecdysozoa</taxon>
        <taxon>Arthropoda</taxon>
        <taxon>Hexapoda</taxon>
        <taxon>Insecta</taxon>
        <taxon>Pterygota</taxon>
        <taxon>Neoptera</taxon>
        <taxon>Endopterygota</taxon>
        <taxon>Lepidoptera</taxon>
        <taxon>Glossata</taxon>
        <taxon>Ditrysia</taxon>
        <taxon>Papilionoidea</taxon>
        <taxon>Nymphalidae</taxon>
        <taxon>Heliconiinae</taxon>
        <taxon>Argynnini</taxon>
        <taxon>Brenthis</taxon>
    </lineage>
</organism>
<dbReference type="InterPro" id="IPR005045">
    <property type="entry name" value="CDC50/LEM3_fam"/>
</dbReference>
<dbReference type="GO" id="GO:0005794">
    <property type="term" value="C:Golgi apparatus"/>
    <property type="evidence" value="ECO:0007669"/>
    <property type="project" value="TreeGrafter"/>
</dbReference>
<proteinExistence type="inferred from homology"/>
<evidence type="ECO:0000256" key="4">
    <source>
        <dbReference type="ARBA" id="ARBA00022989"/>
    </source>
</evidence>
<feature type="transmembrane region" description="Helical" evidence="7">
    <location>
        <begin position="6"/>
        <end position="25"/>
    </location>
</feature>
<keyword evidence="4 7" id="KW-1133">Transmembrane helix</keyword>
<dbReference type="PANTHER" id="PTHR10926:SF0">
    <property type="entry name" value="CDC50, ISOFORM A"/>
    <property type="match status" value="1"/>
</dbReference>
<dbReference type="PANTHER" id="PTHR10926">
    <property type="entry name" value="CELL CYCLE CONTROL PROTEIN 50"/>
    <property type="match status" value="1"/>
</dbReference>
<keyword evidence="5 7" id="KW-0472">Membrane</keyword>
<name>A0A8J9U4F5_9NEOP</name>
<protein>
    <submittedName>
        <fullName evidence="8">Uncharacterized protein</fullName>
    </submittedName>
</protein>
<dbReference type="EMBL" id="OV170221">
    <property type="protein sequence ID" value="CAH0713718.1"/>
    <property type="molecule type" value="Genomic_DNA"/>
</dbReference>
<feature type="transmembrane region" description="Helical" evidence="7">
    <location>
        <begin position="261"/>
        <end position="289"/>
    </location>
</feature>
<dbReference type="Proteomes" id="UP000838878">
    <property type="component" value="Chromosome 1"/>
</dbReference>
<dbReference type="PIRSF" id="PIRSF015840">
    <property type="entry name" value="DUF284_TM_euk"/>
    <property type="match status" value="1"/>
</dbReference>
<evidence type="ECO:0000313" key="8">
    <source>
        <dbReference type="EMBL" id="CAH0713718.1"/>
    </source>
</evidence>
<feature type="non-terminal residue" evidence="8">
    <location>
        <position position="328"/>
    </location>
</feature>
<evidence type="ECO:0000256" key="6">
    <source>
        <dbReference type="SAM" id="MobiDB-lite"/>
    </source>
</evidence>
<evidence type="ECO:0000256" key="3">
    <source>
        <dbReference type="ARBA" id="ARBA00022692"/>
    </source>
</evidence>
<evidence type="ECO:0000256" key="5">
    <source>
        <dbReference type="ARBA" id="ARBA00023136"/>
    </source>
</evidence>
<keyword evidence="9" id="KW-1185">Reference proteome</keyword>
<feature type="region of interest" description="Disordered" evidence="6">
    <location>
        <begin position="304"/>
        <end position="328"/>
    </location>
</feature>